<dbReference type="RefSeq" id="XP_014161778.1">
    <property type="nucleotide sequence ID" value="XM_014306303.1"/>
</dbReference>
<dbReference type="EMBL" id="KQ241597">
    <property type="protein sequence ID" value="KNC87876.1"/>
    <property type="molecule type" value="Genomic_DNA"/>
</dbReference>
<proteinExistence type="predicted"/>
<name>A0A0L0GGA8_9EUKA</name>
<reference evidence="1 2" key="1">
    <citation type="submission" date="2011-02" db="EMBL/GenBank/DDBJ databases">
        <title>The Genome Sequence of Sphaeroforma arctica JP610.</title>
        <authorList>
            <consortium name="The Broad Institute Genome Sequencing Platform"/>
            <person name="Russ C."/>
            <person name="Cuomo C."/>
            <person name="Young S.K."/>
            <person name="Zeng Q."/>
            <person name="Gargeya S."/>
            <person name="Alvarado L."/>
            <person name="Berlin A."/>
            <person name="Chapman S.B."/>
            <person name="Chen Z."/>
            <person name="Freedman E."/>
            <person name="Gellesch M."/>
            <person name="Goldberg J."/>
            <person name="Griggs A."/>
            <person name="Gujja S."/>
            <person name="Heilman E."/>
            <person name="Heiman D."/>
            <person name="Howarth C."/>
            <person name="Mehta T."/>
            <person name="Neiman D."/>
            <person name="Pearson M."/>
            <person name="Roberts A."/>
            <person name="Saif S."/>
            <person name="Shea T."/>
            <person name="Shenoy N."/>
            <person name="Sisk P."/>
            <person name="Stolte C."/>
            <person name="Sykes S."/>
            <person name="White J."/>
            <person name="Yandava C."/>
            <person name="Burger G."/>
            <person name="Gray M.W."/>
            <person name="Holland P.W.H."/>
            <person name="King N."/>
            <person name="Lang F.B.F."/>
            <person name="Roger A.J."/>
            <person name="Ruiz-Trillo I."/>
            <person name="Haas B."/>
            <person name="Nusbaum C."/>
            <person name="Birren B."/>
        </authorList>
    </citation>
    <scope>NUCLEOTIDE SEQUENCE [LARGE SCALE GENOMIC DNA]</scope>
    <source>
        <strain evidence="1 2">JP610</strain>
    </source>
</reference>
<dbReference type="AlphaFoldDB" id="A0A0L0GGA8"/>
<evidence type="ECO:0000313" key="1">
    <source>
        <dbReference type="EMBL" id="KNC87876.1"/>
    </source>
</evidence>
<organism evidence="1 2">
    <name type="scientific">Sphaeroforma arctica JP610</name>
    <dbReference type="NCBI Taxonomy" id="667725"/>
    <lineage>
        <taxon>Eukaryota</taxon>
        <taxon>Ichthyosporea</taxon>
        <taxon>Ichthyophonida</taxon>
        <taxon>Sphaeroforma</taxon>
    </lineage>
</organism>
<accession>A0A0L0GGA8</accession>
<dbReference type="Proteomes" id="UP000054560">
    <property type="component" value="Unassembled WGS sequence"/>
</dbReference>
<dbReference type="GeneID" id="25900514"/>
<evidence type="ECO:0000313" key="2">
    <source>
        <dbReference type="Proteomes" id="UP000054560"/>
    </source>
</evidence>
<sequence length="78" mass="8253">MIILYNMAGDTDSSGPGTDDEAGVTDIKFGEKEVAALLQKMRGPKSTGGITEIANDNDTARAEVIRLAKQALQKNSTI</sequence>
<protein>
    <submittedName>
        <fullName evidence="1">Uncharacterized protein</fullName>
    </submittedName>
</protein>
<gene>
    <name evidence="1" type="ORF">SARC_00010</name>
</gene>
<keyword evidence="2" id="KW-1185">Reference proteome</keyword>